<name>A0A8S1ZMC4_ARAAE</name>
<dbReference type="PRINTS" id="PR00404">
    <property type="entry name" value="MADSDOMAIN"/>
</dbReference>
<dbReference type="GO" id="GO:0000981">
    <property type="term" value="F:DNA-binding transcription factor activity, RNA polymerase II-specific"/>
    <property type="evidence" value="ECO:0007669"/>
    <property type="project" value="InterPro"/>
</dbReference>
<keyword evidence="6" id="KW-0175">Coiled coil</keyword>
<dbReference type="GO" id="GO:0000987">
    <property type="term" value="F:cis-regulatory region sequence-specific DNA binding"/>
    <property type="evidence" value="ECO:0007669"/>
    <property type="project" value="InterPro"/>
</dbReference>
<evidence type="ECO:0000256" key="1">
    <source>
        <dbReference type="ARBA" id="ARBA00004123"/>
    </source>
</evidence>
<dbReference type="GO" id="GO:0045944">
    <property type="term" value="P:positive regulation of transcription by RNA polymerase II"/>
    <property type="evidence" value="ECO:0007669"/>
    <property type="project" value="InterPro"/>
</dbReference>
<evidence type="ECO:0000313" key="8">
    <source>
        <dbReference type="EMBL" id="CAE5962955.1"/>
    </source>
</evidence>
<dbReference type="InterPro" id="IPR050142">
    <property type="entry name" value="MADS-box/MEF2_TF"/>
</dbReference>
<keyword evidence="9" id="KW-1185">Reference proteome</keyword>
<dbReference type="PROSITE" id="PS50066">
    <property type="entry name" value="MADS_BOX_2"/>
    <property type="match status" value="1"/>
</dbReference>
<dbReference type="InterPro" id="IPR033897">
    <property type="entry name" value="SRF-like_MADS-box"/>
</dbReference>
<dbReference type="Pfam" id="PF00319">
    <property type="entry name" value="SRF-TF"/>
    <property type="match status" value="1"/>
</dbReference>
<evidence type="ECO:0000256" key="2">
    <source>
        <dbReference type="ARBA" id="ARBA00023015"/>
    </source>
</evidence>
<evidence type="ECO:0000256" key="4">
    <source>
        <dbReference type="ARBA" id="ARBA00023163"/>
    </source>
</evidence>
<dbReference type="PANTHER" id="PTHR48019">
    <property type="entry name" value="SERUM RESPONSE FACTOR HOMOLOG"/>
    <property type="match status" value="1"/>
</dbReference>
<dbReference type="InterPro" id="IPR002100">
    <property type="entry name" value="TF_MADSbox"/>
</dbReference>
<dbReference type="EMBL" id="LR999452">
    <property type="protein sequence ID" value="CAE5962955.1"/>
    <property type="molecule type" value="Genomic_DNA"/>
</dbReference>
<dbReference type="CDD" id="cd00266">
    <property type="entry name" value="MADS_SRF_like"/>
    <property type="match status" value="1"/>
</dbReference>
<dbReference type="AlphaFoldDB" id="A0A8S1ZMC4"/>
<dbReference type="GO" id="GO:0005634">
    <property type="term" value="C:nucleus"/>
    <property type="evidence" value="ECO:0007669"/>
    <property type="project" value="UniProtKB-SubCell"/>
</dbReference>
<feature type="coiled-coil region" evidence="6">
    <location>
        <begin position="86"/>
        <end position="113"/>
    </location>
</feature>
<evidence type="ECO:0000256" key="3">
    <source>
        <dbReference type="ARBA" id="ARBA00023125"/>
    </source>
</evidence>
<feature type="domain" description="MADS-box" evidence="7">
    <location>
        <begin position="1"/>
        <end position="55"/>
    </location>
</feature>
<dbReference type="Proteomes" id="UP000682877">
    <property type="component" value="Chromosome 2"/>
</dbReference>
<keyword evidence="2" id="KW-0805">Transcription regulation</keyword>
<keyword evidence="4" id="KW-0804">Transcription</keyword>
<keyword evidence="3" id="KW-0238">DNA-binding</keyword>
<dbReference type="FunFam" id="3.40.1810.10:FF:000024">
    <property type="entry name" value="Agamous-like MADS-box protein AGL80"/>
    <property type="match status" value="1"/>
</dbReference>
<gene>
    <name evidence="8" type="ORF">AARE701A_LOCUS4568</name>
</gene>
<evidence type="ECO:0000256" key="6">
    <source>
        <dbReference type="SAM" id="Coils"/>
    </source>
</evidence>
<reference evidence="8" key="1">
    <citation type="submission" date="2021-01" db="EMBL/GenBank/DDBJ databases">
        <authorList>
            <person name="Bezrukov I."/>
        </authorList>
    </citation>
    <scope>NUCLEOTIDE SEQUENCE</scope>
</reference>
<organism evidence="8 9">
    <name type="scientific">Arabidopsis arenosa</name>
    <name type="common">Sand rock-cress</name>
    <name type="synonym">Cardaminopsis arenosa</name>
    <dbReference type="NCBI Taxonomy" id="38785"/>
    <lineage>
        <taxon>Eukaryota</taxon>
        <taxon>Viridiplantae</taxon>
        <taxon>Streptophyta</taxon>
        <taxon>Embryophyta</taxon>
        <taxon>Tracheophyta</taxon>
        <taxon>Spermatophyta</taxon>
        <taxon>Magnoliopsida</taxon>
        <taxon>eudicotyledons</taxon>
        <taxon>Gunneridae</taxon>
        <taxon>Pentapetalae</taxon>
        <taxon>rosids</taxon>
        <taxon>malvids</taxon>
        <taxon>Brassicales</taxon>
        <taxon>Brassicaceae</taxon>
        <taxon>Camelineae</taxon>
        <taxon>Arabidopsis</taxon>
    </lineage>
</organism>
<proteinExistence type="predicted"/>
<dbReference type="SUPFAM" id="SSF55455">
    <property type="entry name" value="SRF-like"/>
    <property type="match status" value="1"/>
</dbReference>
<dbReference type="InterPro" id="IPR036879">
    <property type="entry name" value="TF_MADSbox_sf"/>
</dbReference>
<evidence type="ECO:0000259" key="7">
    <source>
        <dbReference type="PROSITE" id="PS50066"/>
    </source>
</evidence>
<evidence type="ECO:0000256" key="5">
    <source>
        <dbReference type="ARBA" id="ARBA00023242"/>
    </source>
</evidence>
<keyword evidence="5" id="KW-0539">Nucleus</keyword>
<dbReference type="GO" id="GO:0046983">
    <property type="term" value="F:protein dimerization activity"/>
    <property type="evidence" value="ECO:0007669"/>
    <property type="project" value="InterPro"/>
</dbReference>
<dbReference type="Gene3D" id="3.40.1810.10">
    <property type="entry name" value="Transcription factor, MADS-box"/>
    <property type="match status" value="1"/>
</dbReference>
<sequence>MRGKIKLSFIENDTVRKTTFTKRKKGIMKKLNELVTLCDVEACAVINSPFNSIPEAWPSKEGVEEVVSNFMKFSVIDRTKKMVDQETFIRQRIAKETEKLQKLRDENRDSQIRDLMFSCLKGEIDVYRLHGRDLLDLSFFIDKYLNGLIRRVEILMENGESSSSLPPPIGAAPIGADASAPIEFDGHTIQYQNQDQQTPVKFQYQALFDFYDQIPKKIHDFNMKMNIDSNQSMILDLDQNLNVGEKEGLPGMDINNYQPEINCLTTITTALTDVCAPNITNDL</sequence>
<protein>
    <recommendedName>
        <fullName evidence="7">MADS-box domain-containing protein</fullName>
    </recommendedName>
</protein>
<accession>A0A8S1ZMC4</accession>
<comment type="subcellular location">
    <subcellularLocation>
        <location evidence="1">Nucleus</location>
    </subcellularLocation>
</comment>
<evidence type="ECO:0000313" key="9">
    <source>
        <dbReference type="Proteomes" id="UP000682877"/>
    </source>
</evidence>
<dbReference type="SMART" id="SM00432">
    <property type="entry name" value="MADS"/>
    <property type="match status" value="1"/>
</dbReference>